<accession>A0A8J2TVJ0</accession>
<dbReference type="AlphaFoldDB" id="A0A8J2TVJ0"/>
<protein>
    <recommendedName>
        <fullName evidence="1">SAF domain-containing protein</fullName>
    </recommendedName>
</protein>
<dbReference type="CDD" id="cd11614">
    <property type="entry name" value="SAF_CpaB_FlgA_like"/>
    <property type="match status" value="1"/>
</dbReference>
<dbReference type="Proteomes" id="UP000616114">
    <property type="component" value="Unassembled WGS sequence"/>
</dbReference>
<gene>
    <name evidence="2" type="ORF">GCM10011333_03230</name>
</gene>
<dbReference type="Pfam" id="PF08666">
    <property type="entry name" value="SAF"/>
    <property type="match status" value="1"/>
</dbReference>
<evidence type="ECO:0000313" key="3">
    <source>
        <dbReference type="Proteomes" id="UP000616114"/>
    </source>
</evidence>
<dbReference type="SMART" id="SM00858">
    <property type="entry name" value="SAF"/>
    <property type="match status" value="1"/>
</dbReference>
<proteinExistence type="predicted"/>
<evidence type="ECO:0000313" key="2">
    <source>
        <dbReference type="EMBL" id="GGA03813.1"/>
    </source>
</evidence>
<dbReference type="EMBL" id="BMFY01000001">
    <property type="protein sequence ID" value="GGA03813.1"/>
    <property type="molecule type" value="Genomic_DNA"/>
</dbReference>
<comment type="caution">
    <text evidence="2">The sequence shown here is derived from an EMBL/GenBank/DDBJ whole genome shotgun (WGS) entry which is preliminary data.</text>
</comment>
<keyword evidence="3" id="KW-1185">Reference proteome</keyword>
<sequence length="231" mass="22421">MAGMSSLLSALGGLAGRLRSRFPAVPPRLRRPAAAALLALATVLLAHALVPGGGTVAIAVAARDLPPGAELRAGDLAMAEYPPGLVPAGAVEDADVAVGRVLAAPMNAGAPLTAAALLGAASSGGAEGSMLMPLRFADPSASVLLQPGSRIRVFAAPLEGLGGDAELLLESAWVASVSREDVAALAAGGGTVVTVAVSPEEASVLASASGSPLSFALIGDGSHTGEMLSGP</sequence>
<reference evidence="2" key="2">
    <citation type="submission" date="2020-09" db="EMBL/GenBank/DDBJ databases">
        <authorList>
            <person name="Sun Q."/>
            <person name="Zhou Y."/>
        </authorList>
    </citation>
    <scope>NUCLEOTIDE SEQUENCE</scope>
    <source>
        <strain evidence="2">CGMCC 1.12785</strain>
    </source>
</reference>
<reference evidence="2" key="1">
    <citation type="journal article" date="2014" name="Int. J. Syst. Evol. Microbiol.">
        <title>Complete genome sequence of Corynebacterium casei LMG S-19264T (=DSM 44701T), isolated from a smear-ripened cheese.</title>
        <authorList>
            <consortium name="US DOE Joint Genome Institute (JGI-PGF)"/>
            <person name="Walter F."/>
            <person name="Albersmeier A."/>
            <person name="Kalinowski J."/>
            <person name="Ruckert C."/>
        </authorList>
    </citation>
    <scope>NUCLEOTIDE SEQUENCE</scope>
    <source>
        <strain evidence="2">CGMCC 1.12785</strain>
    </source>
</reference>
<evidence type="ECO:0000259" key="1">
    <source>
        <dbReference type="SMART" id="SM00858"/>
    </source>
</evidence>
<name>A0A8J2TVJ0_9MICO</name>
<feature type="domain" description="SAF" evidence="1">
    <location>
        <begin position="56"/>
        <end position="118"/>
    </location>
</feature>
<organism evidence="2 3">
    <name type="scientific">Sediminivirga luteola</name>
    <dbReference type="NCBI Taxonomy" id="1774748"/>
    <lineage>
        <taxon>Bacteria</taxon>
        <taxon>Bacillati</taxon>
        <taxon>Actinomycetota</taxon>
        <taxon>Actinomycetes</taxon>
        <taxon>Micrococcales</taxon>
        <taxon>Brevibacteriaceae</taxon>
        <taxon>Sediminivirga</taxon>
    </lineage>
</organism>
<dbReference type="InterPro" id="IPR013974">
    <property type="entry name" value="SAF"/>
</dbReference>